<reference evidence="1 2" key="1">
    <citation type="submission" date="2017-11" db="EMBL/GenBank/DDBJ databases">
        <title>Complete genome sequence of phytopathogenic Pectobacterium atrosepticum bacteriophage Peat2 includes a CRISPR Cas4 nuclease.</title>
        <authorList>
            <person name="Kalischuk M."/>
            <person name="Hachey J."/>
            <person name="Thomas D."/>
            <person name="Kawchuk L."/>
        </authorList>
    </citation>
    <scope>NUCLEOTIDE SEQUENCE [LARGE SCALE GENOMIC DNA]</scope>
</reference>
<dbReference type="KEGG" id="vg:41901001"/>
<protein>
    <submittedName>
        <fullName evidence="1">Uncharacterized protein</fullName>
    </submittedName>
</protein>
<evidence type="ECO:0000313" key="2">
    <source>
        <dbReference type="Proteomes" id="UP000241775"/>
    </source>
</evidence>
<proteinExistence type="predicted"/>
<sequence>MSKLSDWIEQHREQPEHEYVVRQYSMNTDLMEREFTKAEQAGEIVICQHCGYPENPNRSLEGKSFIKHQCCFHCWYWLHNLGLIKGPRSNAVIVDGVHRTDSGMSKDTNKFLGHGGSMWYYRRIGETTIHATNNLWHQGDIPKSLNIADNAVFCTREEYEQQESK</sequence>
<dbReference type="GeneID" id="41901001"/>
<dbReference type="EMBL" id="MG432137">
    <property type="protein sequence ID" value="ATV25100.1"/>
    <property type="molecule type" value="Genomic_DNA"/>
</dbReference>
<keyword evidence="2" id="KW-1185">Reference proteome</keyword>
<name>A0A2H4N7D5_9CAUD</name>
<dbReference type="Proteomes" id="UP000241775">
    <property type="component" value="Segment"/>
</dbReference>
<evidence type="ECO:0000313" key="1">
    <source>
        <dbReference type="EMBL" id="ATV25100.1"/>
    </source>
</evidence>
<accession>A0A2H4N7D5</accession>
<organism evidence="1 2">
    <name type="scientific">Pectobacterium phage PEAT2</name>
    <dbReference type="NCBI Taxonomy" id="2053078"/>
    <lineage>
        <taxon>Viruses</taxon>
        <taxon>Duplodnaviria</taxon>
        <taxon>Heunggongvirae</taxon>
        <taxon>Uroviricota</taxon>
        <taxon>Caudoviricetes</taxon>
        <taxon>Jameshumphriesvirinae</taxon>
        <taxon>Peatvirus</taxon>
        <taxon>Peatvirus peat2</taxon>
    </lineage>
</organism>
<dbReference type="RefSeq" id="YP_009702200.1">
    <property type="nucleotide sequence ID" value="NC_044940.1"/>
</dbReference>